<dbReference type="EnsemblPlants" id="novel_model_3378_5bd9a17a.3.5bd9b138">
    <property type="protein sequence ID" value="cds.novel_model_3378_5bd9a17a.3.5bd9b138"/>
    <property type="gene ID" value="novel_gene_1791_5bd9a17a"/>
</dbReference>
<accession>A0A803QZU7</accession>
<accession>A0A803QZU8</accession>
<protein>
    <recommendedName>
        <fullName evidence="3">DDE Tnp4 domain-containing protein</fullName>
    </recommendedName>
</protein>
<reference evidence="1 2" key="1">
    <citation type="submission" date="2018-11" db="EMBL/GenBank/DDBJ databases">
        <authorList>
            <person name="Grassa J C."/>
        </authorList>
    </citation>
    <scope>NUCLEOTIDE SEQUENCE [LARGE SCALE GENOMIC DNA]</scope>
</reference>
<accession>A0A803QZU5</accession>
<keyword evidence="2" id="KW-1185">Reference proteome</keyword>
<dbReference type="EnsemblPlants" id="novel_model_3375_5bd9a17a">
    <property type="protein sequence ID" value="cds.novel_model_3375_5bd9a17a"/>
    <property type="gene ID" value="novel_gene_1791_5bd9a17a"/>
</dbReference>
<dbReference type="Gramene" id="novel_model_3376_5bd9a17a.2.5bd9b138">
    <property type="protein sequence ID" value="cds.novel_model_3376_5bd9a17a.2.5bd9b138"/>
    <property type="gene ID" value="novel_gene_1791_5bd9a17a"/>
</dbReference>
<dbReference type="EnsemblPlants" id="novel_model_3376_5bd9a17a.2.5bd9b138">
    <property type="protein sequence ID" value="cds.novel_model_3376_5bd9a17a.2.5bd9b138"/>
    <property type="gene ID" value="novel_gene_1791_5bd9a17a"/>
</dbReference>
<dbReference type="Gramene" id="novel_model_3375_5bd9a17a">
    <property type="protein sequence ID" value="cds.novel_model_3375_5bd9a17a"/>
    <property type="gene ID" value="novel_gene_1791_5bd9a17a"/>
</dbReference>
<dbReference type="Proteomes" id="UP000596661">
    <property type="component" value="Chromosome 4"/>
</dbReference>
<accession>A0A803QZU6</accession>
<evidence type="ECO:0000313" key="1">
    <source>
        <dbReference type="EnsemblPlants" id="cds.novel_model_3375_5bd9a17a"/>
    </source>
</evidence>
<reference evidence="1" key="2">
    <citation type="submission" date="2021-03" db="UniProtKB">
        <authorList>
            <consortium name="EnsemblPlants"/>
        </authorList>
    </citation>
    <scope>IDENTIFICATION</scope>
</reference>
<dbReference type="Gramene" id="novel_model_3377_5bd9a17a.1.5bd9b138">
    <property type="protein sequence ID" value="cds.novel_model_3377_5bd9a17a.1.5bd9b138"/>
    <property type="gene ID" value="novel_gene_1791_5bd9a17a"/>
</dbReference>
<organism evidence="1 2">
    <name type="scientific">Cannabis sativa</name>
    <name type="common">Hemp</name>
    <name type="synonym">Marijuana</name>
    <dbReference type="NCBI Taxonomy" id="3483"/>
    <lineage>
        <taxon>Eukaryota</taxon>
        <taxon>Viridiplantae</taxon>
        <taxon>Streptophyta</taxon>
        <taxon>Embryophyta</taxon>
        <taxon>Tracheophyta</taxon>
        <taxon>Spermatophyta</taxon>
        <taxon>Magnoliopsida</taxon>
        <taxon>eudicotyledons</taxon>
        <taxon>Gunneridae</taxon>
        <taxon>Pentapetalae</taxon>
        <taxon>rosids</taxon>
        <taxon>fabids</taxon>
        <taxon>Rosales</taxon>
        <taxon>Cannabaceae</taxon>
        <taxon>Cannabis</taxon>
    </lineage>
</organism>
<dbReference type="AlphaFoldDB" id="A0A803QZU5"/>
<dbReference type="EMBL" id="UZAU01000379">
    <property type="status" value="NOT_ANNOTATED_CDS"/>
    <property type="molecule type" value="Genomic_DNA"/>
</dbReference>
<dbReference type="Gramene" id="novel_model_3379_5bd9a17a.4.5bd9b138">
    <property type="protein sequence ID" value="cds.novel_model_3379_5bd9a17a.4.5bd9b138"/>
    <property type="gene ID" value="novel_gene_1791_5bd9a17a"/>
</dbReference>
<evidence type="ECO:0008006" key="3">
    <source>
        <dbReference type="Google" id="ProtNLM"/>
    </source>
</evidence>
<dbReference type="EnsemblPlants" id="novel_model_3377_5bd9a17a.1.5bd9b138">
    <property type="protein sequence ID" value="cds.novel_model_3377_5bd9a17a.1.5bd9b138"/>
    <property type="gene ID" value="novel_gene_1791_5bd9a17a"/>
</dbReference>
<evidence type="ECO:0000313" key="2">
    <source>
        <dbReference type="Proteomes" id="UP000596661"/>
    </source>
</evidence>
<proteinExistence type="predicted"/>
<accession>A0A803QZU9</accession>
<dbReference type="Gramene" id="novel_model_3378_5bd9a17a.3.5bd9b138">
    <property type="protein sequence ID" value="cds.novel_model_3378_5bd9a17a.3.5bd9b138"/>
    <property type="gene ID" value="novel_gene_1791_5bd9a17a"/>
</dbReference>
<dbReference type="EnsemblPlants" id="novel_model_3379_5bd9a17a.4.5bd9b138">
    <property type="protein sequence ID" value="cds.novel_model_3379_5bd9a17a.4.5bd9b138"/>
    <property type="gene ID" value="novel_gene_1791_5bd9a17a"/>
</dbReference>
<sequence length="64" mass="7433">MCICSFDMKFPYVVAGWEGSTNDARILSECATNPDYEFPAPPHVLSLAFQEIKFMKWLMFVMNY</sequence>
<name>A0A803QZU5_CANSA</name>